<organism evidence="2 3">
    <name type="scientific">Hungatella hathewayi DSM 13479</name>
    <dbReference type="NCBI Taxonomy" id="566550"/>
    <lineage>
        <taxon>Bacteria</taxon>
        <taxon>Bacillati</taxon>
        <taxon>Bacillota</taxon>
        <taxon>Clostridia</taxon>
        <taxon>Lachnospirales</taxon>
        <taxon>Lachnospiraceae</taxon>
        <taxon>Hungatella</taxon>
    </lineage>
</organism>
<name>D3AUA7_9FIRM</name>
<reference evidence="2 3" key="1">
    <citation type="submission" date="2010-01" db="EMBL/GenBank/DDBJ databases">
        <authorList>
            <person name="Weinstock G."/>
            <person name="Sodergren E."/>
            <person name="Clifton S."/>
            <person name="Fulton L."/>
            <person name="Fulton B."/>
            <person name="Courtney L."/>
            <person name="Fronick C."/>
            <person name="Harrison M."/>
            <person name="Strong C."/>
            <person name="Farmer C."/>
            <person name="Delahaunty K."/>
            <person name="Markovic C."/>
            <person name="Hall O."/>
            <person name="Minx P."/>
            <person name="Tomlinson C."/>
            <person name="Mitreva M."/>
            <person name="Nelson J."/>
            <person name="Hou S."/>
            <person name="Wollam A."/>
            <person name="Pepin K.H."/>
            <person name="Johnson M."/>
            <person name="Bhonagiri V."/>
            <person name="Nash W.E."/>
            <person name="Warren W."/>
            <person name="Chinwalla A."/>
            <person name="Mardis E.R."/>
            <person name="Wilson R.K."/>
        </authorList>
    </citation>
    <scope>NUCLEOTIDE SEQUENCE [LARGE SCALE GENOMIC DNA]</scope>
    <source>
        <strain evidence="2 3">DSM 13479</strain>
    </source>
</reference>
<protein>
    <recommendedName>
        <fullName evidence="1">N-acetylmuramoyl-L-alanine amidase domain-containing protein</fullName>
    </recommendedName>
</protein>
<dbReference type="SUPFAM" id="SSF55846">
    <property type="entry name" value="N-acetylmuramoyl-L-alanine amidase-like"/>
    <property type="match status" value="1"/>
</dbReference>
<comment type="caution">
    <text evidence="2">The sequence shown here is derived from an EMBL/GenBank/DDBJ whole genome shotgun (WGS) entry which is preliminary data.</text>
</comment>
<gene>
    <name evidence="2" type="ORF">CLOSTHATH_07221</name>
</gene>
<dbReference type="RefSeq" id="WP_006777617.1">
    <property type="nucleotide sequence ID" value="NZ_GG668051.1"/>
</dbReference>
<dbReference type="Proteomes" id="UP000004968">
    <property type="component" value="Unassembled WGS sequence"/>
</dbReference>
<dbReference type="InterPro" id="IPR002502">
    <property type="entry name" value="Amidase_domain"/>
</dbReference>
<feature type="domain" description="N-acetylmuramoyl-L-alanine amidase" evidence="1">
    <location>
        <begin position="17"/>
        <end position="94"/>
    </location>
</feature>
<dbReference type="GO" id="GO:0009253">
    <property type="term" value="P:peptidoglycan catabolic process"/>
    <property type="evidence" value="ECO:0007669"/>
    <property type="project" value="InterPro"/>
</dbReference>
<dbReference type="HOGENOM" id="CLU_153543_0_0_9"/>
<dbReference type="EMBL" id="ACIO01001025">
    <property type="protein sequence ID" value="EFC94601.1"/>
    <property type="molecule type" value="Genomic_DNA"/>
</dbReference>
<feature type="non-terminal residue" evidence="2">
    <location>
        <position position="95"/>
    </location>
</feature>
<dbReference type="Gene3D" id="3.40.80.10">
    <property type="entry name" value="Peptidoglycan recognition protein-like"/>
    <property type="match status" value="1"/>
</dbReference>
<dbReference type="AlphaFoldDB" id="D3AUA7"/>
<sequence>MLPITKQIKQINCYASQNHPKYIVIHETDNFNKGAGAEAHSRAHNKGNLSTSVHYYVDDVAIYQTLNHTDGAWAVGKQYGTPLVAGVNNNNTINI</sequence>
<accession>D3AUA7</accession>
<dbReference type="InterPro" id="IPR036505">
    <property type="entry name" value="Amidase/PGRP_sf"/>
</dbReference>
<proteinExistence type="predicted"/>
<evidence type="ECO:0000313" key="2">
    <source>
        <dbReference type="EMBL" id="EFC94601.1"/>
    </source>
</evidence>
<dbReference type="GO" id="GO:0008745">
    <property type="term" value="F:N-acetylmuramoyl-L-alanine amidase activity"/>
    <property type="evidence" value="ECO:0007669"/>
    <property type="project" value="InterPro"/>
</dbReference>
<dbReference type="Pfam" id="PF01510">
    <property type="entry name" value="Amidase_2"/>
    <property type="match status" value="1"/>
</dbReference>
<evidence type="ECO:0000259" key="1">
    <source>
        <dbReference type="Pfam" id="PF01510"/>
    </source>
</evidence>
<evidence type="ECO:0000313" key="3">
    <source>
        <dbReference type="Proteomes" id="UP000004968"/>
    </source>
</evidence>